<keyword evidence="2" id="KW-0812">Transmembrane</keyword>
<evidence type="ECO:0000313" key="4">
    <source>
        <dbReference type="EMBL" id="RHL02752.1"/>
    </source>
</evidence>
<keyword evidence="1" id="KW-0175">Coiled coil</keyword>
<proteinExistence type="predicted"/>
<dbReference type="EMBL" id="JAJFBX010000064">
    <property type="protein sequence ID" value="MCC2748707.1"/>
    <property type="molecule type" value="Genomic_DNA"/>
</dbReference>
<feature type="coiled-coil region" evidence="1">
    <location>
        <begin position="234"/>
        <end position="261"/>
    </location>
</feature>
<protein>
    <submittedName>
        <fullName evidence="4">Uncharacterized protein</fullName>
    </submittedName>
</protein>
<dbReference type="RefSeq" id="WP_118372253.1">
    <property type="nucleotide sequence ID" value="NZ_JAAISB010000016.1"/>
</dbReference>
<name>A0A415I5E5_9FIRM</name>
<dbReference type="Proteomes" id="UP001197847">
    <property type="component" value="Unassembled WGS sequence"/>
</dbReference>
<comment type="caution">
    <text evidence="4">The sequence shown here is derived from an EMBL/GenBank/DDBJ whole genome shotgun (WGS) entry which is preliminary data.</text>
</comment>
<keyword evidence="2" id="KW-0472">Membrane</keyword>
<gene>
    <name evidence="4" type="ORF">DW038_11955</name>
    <name evidence="3" type="ORF">LK487_17100</name>
</gene>
<evidence type="ECO:0000313" key="5">
    <source>
        <dbReference type="Proteomes" id="UP000286181"/>
    </source>
</evidence>
<evidence type="ECO:0000313" key="3">
    <source>
        <dbReference type="EMBL" id="MCC2748707.1"/>
    </source>
</evidence>
<dbReference type="Proteomes" id="UP000286181">
    <property type="component" value="Unassembled WGS sequence"/>
</dbReference>
<evidence type="ECO:0000256" key="1">
    <source>
        <dbReference type="SAM" id="Coils"/>
    </source>
</evidence>
<sequence>MEQLLFEDYIGSNLGHQKDASIIRTWVLKQVSRGRFEIDNNLCKVKILLNGEKRTVIISNSIKTNEFRDLVYITSPTEPSLDFLYKKIGWSEEPLLICLKDYQDQFYKLGTEFENEYWYKFYSKTEIKDKLRELYQASWIDYGKQLEEESIIYDELGLCGLFAMPYNMLFECFNEQCKERYGDKLFILKTIPECRYLKDGKEIIGDRFEVIEDYDLNCIEDVGKLCKHLVDLEENKSNTKISELNAKIRDLESENTKALDNQIYLSNEINRYHIRRWLFFLIGIICGIIICKNRLMN</sequence>
<reference evidence="3" key="2">
    <citation type="submission" date="2021-10" db="EMBL/GenBank/DDBJ databases">
        <title>Collection of gut derived symbiotic bacterial strains cultured from healthy donors.</title>
        <authorList>
            <person name="Lin H."/>
            <person name="Littmann E."/>
            <person name="Claire K."/>
            <person name="Pamer E."/>
        </authorList>
    </citation>
    <scope>NUCLEOTIDE SEQUENCE</scope>
    <source>
        <strain evidence="3">MSK.22.92</strain>
    </source>
</reference>
<keyword evidence="2" id="KW-1133">Transmembrane helix</keyword>
<accession>A0A415I5E5</accession>
<feature type="transmembrane region" description="Helical" evidence="2">
    <location>
        <begin position="277"/>
        <end position="295"/>
    </location>
</feature>
<reference evidence="4 5" key="1">
    <citation type="submission" date="2018-08" db="EMBL/GenBank/DDBJ databases">
        <title>A genome reference for cultivated species of the human gut microbiota.</title>
        <authorList>
            <person name="Zou Y."/>
            <person name="Xue W."/>
            <person name="Luo G."/>
        </authorList>
    </citation>
    <scope>NUCLEOTIDE SEQUENCE [LARGE SCALE GENOMIC DNA]</scope>
    <source>
        <strain evidence="4 5">AF39-14AC</strain>
    </source>
</reference>
<evidence type="ECO:0000256" key="2">
    <source>
        <dbReference type="SAM" id="Phobius"/>
    </source>
</evidence>
<organism evidence="4 5">
    <name type="scientific">Agathobacter rectalis</name>
    <dbReference type="NCBI Taxonomy" id="39491"/>
    <lineage>
        <taxon>Bacteria</taxon>
        <taxon>Bacillati</taxon>
        <taxon>Bacillota</taxon>
        <taxon>Clostridia</taxon>
        <taxon>Lachnospirales</taxon>
        <taxon>Lachnospiraceae</taxon>
        <taxon>Agathobacter</taxon>
    </lineage>
</organism>
<dbReference type="EMBL" id="QROF01000011">
    <property type="protein sequence ID" value="RHL02752.1"/>
    <property type="molecule type" value="Genomic_DNA"/>
</dbReference>
<dbReference type="AlphaFoldDB" id="A0A415I5E5"/>